<feature type="domain" description="Bulb-type lectin" evidence="5">
    <location>
        <begin position="23"/>
        <end position="144"/>
    </location>
</feature>
<accession>A0A7N2LV46</accession>
<evidence type="ECO:0000313" key="8">
    <source>
        <dbReference type="Proteomes" id="UP000594261"/>
    </source>
</evidence>
<feature type="chain" id="PRO_5029624706" evidence="4">
    <location>
        <begin position="23"/>
        <end position="348"/>
    </location>
</feature>
<dbReference type="PROSITE" id="PS50927">
    <property type="entry name" value="BULB_LECTIN"/>
    <property type="match status" value="1"/>
</dbReference>
<dbReference type="InterPro" id="IPR001480">
    <property type="entry name" value="Bulb-type_lectin_dom"/>
</dbReference>
<dbReference type="Gene3D" id="1.10.510.10">
    <property type="entry name" value="Transferase(Phosphotransferase) domain 1"/>
    <property type="match status" value="1"/>
</dbReference>
<dbReference type="InParanoid" id="A0A7N2LV46"/>
<dbReference type="CDD" id="cd01098">
    <property type="entry name" value="PAN_AP_plant"/>
    <property type="match status" value="1"/>
</dbReference>
<keyword evidence="8" id="KW-1185">Reference proteome</keyword>
<protein>
    <submittedName>
        <fullName evidence="7">Uncharacterized protein</fullName>
    </submittedName>
</protein>
<evidence type="ECO:0000256" key="2">
    <source>
        <dbReference type="ARBA" id="ARBA00023157"/>
    </source>
</evidence>
<dbReference type="Pfam" id="PF01453">
    <property type="entry name" value="B_lectin"/>
    <property type="match status" value="1"/>
</dbReference>
<dbReference type="SUPFAM" id="SSF56112">
    <property type="entry name" value="Protein kinase-like (PK-like)"/>
    <property type="match status" value="1"/>
</dbReference>
<reference evidence="7 8" key="1">
    <citation type="journal article" date="2016" name="G3 (Bethesda)">
        <title>First Draft Assembly and Annotation of the Genome of a California Endemic Oak Quercus lobata Nee (Fagaceae).</title>
        <authorList>
            <person name="Sork V.L."/>
            <person name="Fitz-Gibbon S.T."/>
            <person name="Puiu D."/>
            <person name="Crepeau M."/>
            <person name="Gugger P.F."/>
            <person name="Sherman R."/>
            <person name="Stevens K."/>
            <person name="Langley C.H."/>
            <person name="Pellegrini M."/>
            <person name="Salzberg S.L."/>
        </authorList>
    </citation>
    <scope>NUCLEOTIDE SEQUENCE [LARGE SCALE GENOMIC DNA]</scope>
    <source>
        <strain evidence="7 8">cv. SW786</strain>
    </source>
</reference>
<evidence type="ECO:0000256" key="1">
    <source>
        <dbReference type="ARBA" id="ARBA00022729"/>
    </source>
</evidence>
<sequence length="348" mass="39476">MGFLSKSNLFVLCCLCLNFGVAVDTIRSSQSIKDTDSDYIISNGSTFKLGFFSPVNSTNRYLGIWYNRISVFTVIWVENREKPLKDYSGVLTISEDGNLVVLNGQKEILWSSNVTNSVVNPRGFEQRNTEEWNRGNWSSGCVRRTPLKCERVNTTGGEDNKADGFLKLKMMKVLDFADYSSVLEDECRQKCLENYSCIAYAYDTGTACLSWTRSLIDAQKFSSGGVDLYMRVAFSEHEKLDVFGFGVLLLEIVSGRRITFYDDEQSLTLLGLAWKLWNVDNIVALIDSMVYAKWFEMEMLRCIHVGLLCVQEIAKDRPTASVVVSMLKSEIVDLPHPKKPAYTERQMD</sequence>
<evidence type="ECO:0000259" key="5">
    <source>
        <dbReference type="PROSITE" id="PS50927"/>
    </source>
</evidence>
<dbReference type="SMART" id="SM00108">
    <property type="entry name" value="B_lectin"/>
    <property type="match status" value="1"/>
</dbReference>
<evidence type="ECO:0000313" key="7">
    <source>
        <dbReference type="EnsemblPlants" id="QL05p079888:mrna"/>
    </source>
</evidence>
<proteinExistence type="predicted"/>
<dbReference type="EnsemblPlants" id="QL05p079888:mrna">
    <property type="protein sequence ID" value="QL05p079888:mrna"/>
    <property type="gene ID" value="QL05p079888"/>
</dbReference>
<dbReference type="InterPro" id="IPR011009">
    <property type="entry name" value="Kinase-like_dom_sf"/>
</dbReference>
<keyword evidence="2" id="KW-1015">Disulfide bond</keyword>
<evidence type="ECO:0000259" key="6">
    <source>
        <dbReference type="PROSITE" id="PS50948"/>
    </source>
</evidence>
<feature type="signal peptide" evidence="4">
    <location>
        <begin position="1"/>
        <end position="22"/>
    </location>
</feature>
<dbReference type="Gene3D" id="2.90.10.10">
    <property type="entry name" value="Bulb-type lectin domain"/>
    <property type="match status" value="1"/>
</dbReference>
<organism evidence="7 8">
    <name type="scientific">Quercus lobata</name>
    <name type="common">Valley oak</name>
    <dbReference type="NCBI Taxonomy" id="97700"/>
    <lineage>
        <taxon>Eukaryota</taxon>
        <taxon>Viridiplantae</taxon>
        <taxon>Streptophyta</taxon>
        <taxon>Embryophyta</taxon>
        <taxon>Tracheophyta</taxon>
        <taxon>Spermatophyta</taxon>
        <taxon>Magnoliopsida</taxon>
        <taxon>eudicotyledons</taxon>
        <taxon>Gunneridae</taxon>
        <taxon>Pentapetalae</taxon>
        <taxon>rosids</taxon>
        <taxon>fabids</taxon>
        <taxon>Fagales</taxon>
        <taxon>Fagaceae</taxon>
        <taxon>Quercus</taxon>
    </lineage>
</organism>
<evidence type="ECO:0000256" key="4">
    <source>
        <dbReference type="SAM" id="SignalP"/>
    </source>
</evidence>
<feature type="domain" description="Apple" evidence="6">
    <location>
        <begin position="149"/>
        <end position="233"/>
    </location>
</feature>
<dbReference type="Gramene" id="QL05p079888:mrna">
    <property type="protein sequence ID" value="QL05p079888:mrna"/>
    <property type="gene ID" value="QL05p079888"/>
</dbReference>
<dbReference type="Proteomes" id="UP000594261">
    <property type="component" value="Chromosome 5"/>
</dbReference>
<keyword evidence="3" id="KW-0325">Glycoprotein</keyword>
<name>A0A7N2LV46_QUELO</name>
<dbReference type="PROSITE" id="PS50948">
    <property type="entry name" value="PAN"/>
    <property type="match status" value="1"/>
</dbReference>
<dbReference type="Pfam" id="PF08276">
    <property type="entry name" value="PAN_2"/>
    <property type="match status" value="1"/>
</dbReference>
<dbReference type="AlphaFoldDB" id="A0A7N2LV46"/>
<keyword evidence="1 4" id="KW-0732">Signal</keyword>
<dbReference type="SMART" id="SM00473">
    <property type="entry name" value="PAN_AP"/>
    <property type="match status" value="1"/>
</dbReference>
<dbReference type="InterPro" id="IPR036426">
    <property type="entry name" value="Bulb-type_lectin_dom_sf"/>
</dbReference>
<reference evidence="7" key="2">
    <citation type="submission" date="2021-01" db="UniProtKB">
        <authorList>
            <consortium name="EnsemblPlants"/>
        </authorList>
    </citation>
    <scope>IDENTIFICATION</scope>
</reference>
<dbReference type="InterPro" id="IPR003609">
    <property type="entry name" value="Pan_app"/>
</dbReference>
<dbReference type="SUPFAM" id="SSF51110">
    <property type="entry name" value="alpha-D-mannose-specific plant lectins"/>
    <property type="match status" value="1"/>
</dbReference>
<dbReference type="PANTHER" id="PTHR32444:SF198">
    <property type="entry name" value="BULB-TYPE LECTIN DOMAIN-CONTAINING PROTEIN"/>
    <property type="match status" value="1"/>
</dbReference>
<dbReference type="CDD" id="cd00028">
    <property type="entry name" value="B_lectin"/>
    <property type="match status" value="1"/>
</dbReference>
<dbReference type="EMBL" id="LRBV02000005">
    <property type="status" value="NOT_ANNOTATED_CDS"/>
    <property type="molecule type" value="Genomic_DNA"/>
</dbReference>
<dbReference type="OMA" id="TFLMANQ"/>
<dbReference type="PANTHER" id="PTHR32444">
    <property type="entry name" value="BULB-TYPE LECTIN DOMAIN-CONTAINING PROTEIN"/>
    <property type="match status" value="1"/>
</dbReference>
<evidence type="ECO:0000256" key="3">
    <source>
        <dbReference type="ARBA" id="ARBA00023180"/>
    </source>
</evidence>